<dbReference type="Proteomes" id="UP000064249">
    <property type="component" value="Unassembled WGS sequence"/>
</dbReference>
<evidence type="ECO:0000313" key="3">
    <source>
        <dbReference type="EMBL" id="KUK47116.1"/>
    </source>
</evidence>
<feature type="signal peptide" evidence="2">
    <location>
        <begin position="1"/>
        <end position="22"/>
    </location>
</feature>
<feature type="chain" id="PRO_5007096333" description="3-keto-disaccharide hydrolase domain-containing protein" evidence="2">
    <location>
        <begin position="23"/>
        <end position="269"/>
    </location>
</feature>
<organism evidence="3 4">
    <name type="scientific">Anaerolinea thermophila</name>
    <dbReference type="NCBI Taxonomy" id="167964"/>
    <lineage>
        <taxon>Bacteria</taxon>
        <taxon>Bacillati</taxon>
        <taxon>Chloroflexota</taxon>
        <taxon>Anaerolineae</taxon>
        <taxon>Anaerolineales</taxon>
        <taxon>Anaerolineaceae</taxon>
        <taxon>Anaerolinea</taxon>
    </lineage>
</organism>
<name>A0A101FZ91_9CHLR</name>
<dbReference type="Gene3D" id="2.60.120.560">
    <property type="entry name" value="Exo-inulinase, domain 1"/>
    <property type="match status" value="1"/>
</dbReference>
<reference evidence="3 4" key="1">
    <citation type="journal article" date="2015" name="MBio">
        <title>Genome-Resolved Metagenomic Analysis Reveals Roles for Candidate Phyla and Other Microbial Community Members in Biogeochemical Transformations in Oil Reservoirs.</title>
        <authorList>
            <person name="Hu P."/>
            <person name="Tom L."/>
            <person name="Singh A."/>
            <person name="Thomas B.C."/>
            <person name="Baker B.J."/>
            <person name="Piceno Y.M."/>
            <person name="Andersen G.L."/>
            <person name="Banfield J.F."/>
        </authorList>
    </citation>
    <scope>NUCLEOTIDE SEQUENCE [LARGE SCALE GENOMIC DNA]</scope>
    <source>
        <strain evidence="3">46_16</strain>
    </source>
</reference>
<dbReference type="AlphaFoldDB" id="A0A101FZ91"/>
<dbReference type="EMBL" id="LGFU01000001">
    <property type="protein sequence ID" value="KUK47116.1"/>
    <property type="molecule type" value="Genomic_DNA"/>
</dbReference>
<accession>A0A101FZ91</accession>
<feature type="compositionally biased region" description="Low complexity" evidence="1">
    <location>
        <begin position="59"/>
        <end position="68"/>
    </location>
</feature>
<keyword evidence="2" id="KW-0732">Signal</keyword>
<dbReference type="PROSITE" id="PS51257">
    <property type="entry name" value="PROKAR_LIPOPROTEIN"/>
    <property type="match status" value="1"/>
</dbReference>
<evidence type="ECO:0008006" key="5">
    <source>
        <dbReference type="Google" id="ProtNLM"/>
    </source>
</evidence>
<proteinExistence type="predicted"/>
<protein>
    <recommendedName>
        <fullName evidence="5">3-keto-disaccharide hydrolase domain-containing protein</fullName>
    </recommendedName>
</protein>
<sequence>MRKIWIFLLLLMLMTACNFPLSQDNNFDDRVSTQAALAFTQTAMQNQYAISTITLQPTSSAPTVTPTSEHANPKNDLGNATWTDPINSGSSFGLGNDVETIEGTNASVWVENGAFHLYRSSASGGYIWYCSYPNISDFYLEAKFTVQNCNGSDEYGLTFRKPDFGDKTGYYFAVTCDGTFNLMRWINGDSTLLGEWTSSDLFNKGTDATNTLGVWAEGNLFKLYINDQFAAEFTDKSAIRSGYFGLYSNPQQTAGLTVLMDEVSYWNLP</sequence>
<evidence type="ECO:0000256" key="1">
    <source>
        <dbReference type="SAM" id="MobiDB-lite"/>
    </source>
</evidence>
<comment type="caution">
    <text evidence="3">The sequence shown here is derived from an EMBL/GenBank/DDBJ whole genome shotgun (WGS) entry which is preliminary data.</text>
</comment>
<evidence type="ECO:0000256" key="2">
    <source>
        <dbReference type="SAM" id="SignalP"/>
    </source>
</evidence>
<feature type="region of interest" description="Disordered" evidence="1">
    <location>
        <begin position="59"/>
        <end position="80"/>
    </location>
</feature>
<evidence type="ECO:0000313" key="4">
    <source>
        <dbReference type="Proteomes" id="UP000064249"/>
    </source>
</evidence>
<gene>
    <name evidence="3" type="ORF">XD73_0062</name>
</gene>